<dbReference type="GO" id="GO:0008270">
    <property type="term" value="F:zinc ion binding"/>
    <property type="evidence" value="ECO:0007669"/>
    <property type="project" value="InterPro"/>
</dbReference>
<evidence type="ECO:0000256" key="1">
    <source>
        <dbReference type="SAM" id="MobiDB-lite"/>
    </source>
</evidence>
<dbReference type="InterPro" id="IPR036875">
    <property type="entry name" value="Znf_CCHC_sf"/>
</dbReference>
<evidence type="ECO:0000313" key="2">
    <source>
        <dbReference type="EMBL" id="GEU60673.1"/>
    </source>
</evidence>
<feature type="compositionally biased region" description="Polar residues" evidence="1">
    <location>
        <begin position="496"/>
        <end position="505"/>
    </location>
</feature>
<reference evidence="2" key="1">
    <citation type="journal article" date="2019" name="Sci. Rep.">
        <title>Draft genome of Tanacetum cinerariifolium, the natural source of mosquito coil.</title>
        <authorList>
            <person name="Yamashiro T."/>
            <person name="Shiraishi A."/>
            <person name="Satake H."/>
            <person name="Nakayama K."/>
        </authorList>
    </citation>
    <scope>NUCLEOTIDE SEQUENCE</scope>
</reference>
<dbReference type="EMBL" id="BKCJ010004376">
    <property type="protein sequence ID" value="GEU60673.1"/>
    <property type="molecule type" value="Genomic_DNA"/>
</dbReference>
<dbReference type="GO" id="GO:0003676">
    <property type="term" value="F:nucleic acid binding"/>
    <property type="evidence" value="ECO:0007669"/>
    <property type="project" value="InterPro"/>
</dbReference>
<feature type="region of interest" description="Disordered" evidence="1">
    <location>
        <begin position="454"/>
        <end position="513"/>
    </location>
</feature>
<comment type="caution">
    <text evidence="2">The sequence shown here is derived from an EMBL/GenBank/DDBJ whole genome shotgun (WGS) entry which is preliminary data.</text>
</comment>
<dbReference type="AlphaFoldDB" id="A0A6L2LFW5"/>
<gene>
    <name evidence="2" type="ORF">Tci_032651</name>
</gene>
<proteinExistence type="predicted"/>
<name>A0A6L2LFW5_TANCI</name>
<sequence>MQKSLLKQKFEEFKISKEEGLDKGYDKMQKIPTQMNTLKIKPNPEDINMKFLRGLPSSWSGIALILKTKGGLEYISFDDLYNKLKFLEIDNKGYSSSYPTLLNAVFINTAGSSQRNLSYQESINGGYGGYTTTLSVSPGFSSSKGSPKSKCNVVDDVLYSFFANHEIDKQLVYKDIDQMNKDEFKKYDLKHQMAMLSIKIHRFEKKHGRKIKFNGRENERFDKKLVKCFNYKKMGHFSRECRAQGGQNSNNYKKYKSKEAGKDGFDSKAMVVVDGSIDWDKQTEEGNTESRSLENFGMVAGFEIASDADSEREVVSADDVIPAGVYVSASDVAAAVVCLHSETEFALMGLSTEATQEKQDLMTKLDNELANQAKWNNSGKNLYKLIDSSMSVRTKQGLGLDKYIREGELGIDDSVFSIFHTKNDDLEGQPIYNSYLHLIKDCDFHEQTFAKRNVEGKGKLGRRPTGKLVNPNRQKPDSVRQRNTVSTGQPYPVSAGQPNPVSAGSPNPVYAGQPNPVSAGNGILGPRLCRMIPQLVIILDGEMCTSGSQFLLMLHPFGAR</sequence>
<dbReference type="SUPFAM" id="SSF57756">
    <property type="entry name" value="Retrovirus zinc finger-like domains"/>
    <property type="match status" value="1"/>
</dbReference>
<dbReference type="Pfam" id="PF14223">
    <property type="entry name" value="Retrotran_gag_2"/>
    <property type="match status" value="1"/>
</dbReference>
<protein>
    <submittedName>
        <fullName evidence="2">Uncharacterized protein</fullName>
    </submittedName>
</protein>
<organism evidence="2">
    <name type="scientific">Tanacetum cinerariifolium</name>
    <name type="common">Dalmatian daisy</name>
    <name type="synonym">Chrysanthemum cinerariifolium</name>
    <dbReference type="NCBI Taxonomy" id="118510"/>
    <lineage>
        <taxon>Eukaryota</taxon>
        <taxon>Viridiplantae</taxon>
        <taxon>Streptophyta</taxon>
        <taxon>Embryophyta</taxon>
        <taxon>Tracheophyta</taxon>
        <taxon>Spermatophyta</taxon>
        <taxon>Magnoliopsida</taxon>
        <taxon>eudicotyledons</taxon>
        <taxon>Gunneridae</taxon>
        <taxon>Pentapetalae</taxon>
        <taxon>asterids</taxon>
        <taxon>campanulids</taxon>
        <taxon>Asterales</taxon>
        <taxon>Asteraceae</taxon>
        <taxon>Asteroideae</taxon>
        <taxon>Anthemideae</taxon>
        <taxon>Anthemidinae</taxon>
        <taxon>Tanacetum</taxon>
    </lineage>
</organism>
<feature type="non-terminal residue" evidence="2">
    <location>
        <position position="560"/>
    </location>
</feature>
<accession>A0A6L2LFW5</accession>